<proteinExistence type="predicted"/>
<dbReference type="AlphaFoldDB" id="A0A2G5TL13"/>
<keyword evidence="1" id="KW-1133">Transmembrane helix</keyword>
<evidence type="ECO:0000256" key="1">
    <source>
        <dbReference type="SAM" id="Phobius"/>
    </source>
</evidence>
<dbReference type="EMBL" id="PDUG01000005">
    <property type="protein sequence ID" value="PIC27957.1"/>
    <property type="molecule type" value="Genomic_DNA"/>
</dbReference>
<reference evidence="3" key="1">
    <citation type="submission" date="2017-10" db="EMBL/GenBank/DDBJ databases">
        <title>Rapid genome shrinkage in a self-fertile nematode reveals novel sperm competition proteins.</title>
        <authorList>
            <person name="Yin D."/>
            <person name="Schwarz E.M."/>
            <person name="Thomas C.G."/>
            <person name="Felde R.L."/>
            <person name="Korf I.F."/>
            <person name="Cutter A.D."/>
            <person name="Schartner C.M."/>
            <person name="Ralston E.J."/>
            <person name="Meyer B.J."/>
            <person name="Haag E.S."/>
        </authorList>
    </citation>
    <scope>NUCLEOTIDE SEQUENCE [LARGE SCALE GENOMIC DNA]</scope>
    <source>
        <strain evidence="3">JU1422</strain>
    </source>
</reference>
<keyword evidence="1" id="KW-0472">Membrane</keyword>
<comment type="caution">
    <text evidence="2">The sequence shown here is derived from an EMBL/GenBank/DDBJ whole genome shotgun (WGS) entry which is preliminary data.</text>
</comment>
<dbReference type="Proteomes" id="UP000230233">
    <property type="component" value="Chromosome V"/>
</dbReference>
<name>A0A2G5TL13_9PELO</name>
<accession>A0A2G5TL13</accession>
<evidence type="ECO:0000313" key="2">
    <source>
        <dbReference type="EMBL" id="PIC27957.1"/>
    </source>
</evidence>
<evidence type="ECO:0000313" key="3">
    <source>
        <dbReference type="Proteomes" id="UP000230233"/>
    </source>
</evidence>
<keyword evidence="1" id="KW-0812">Transmembrane</keyword>
<gene>
    <name evidence="2" type="primary">Cnig_chr_V.g20039</name>
    <name evidence="2" type="ORF">B9Z55_020039</name>
</gene>
<organism evidence="2 3">
    <name type="scientific">Caenorhabditis nigoni</name>
    <dbReference type="NCBI Taxonomy" id="1611254"/>
    <lineage>
        <taxon>Eukaryota</taxon>
        <taxon>Metazoa</taxon>
        <taxon>Ecdysozoa</taxon>
        <taxon>Nematoda</taxon>
        <taxon>Chromadorea</taxon>
        <taxon>Rhabditida</taxon>
        <taxon>Rhabditina</taxon>
        <taxon>Rhabditomorpha</taxon>
        <taxon>Rhabditoidea</taxon>
        <taxon>Rhabditidae</taxon>
        <taxon>Peloderinae</taxon>
        <taxon>Caenorhabditis</taxon>
    </lineage>
</organism>
<feature type="transmembrane region" description="Helical" evidence="1">
    <location>
        <begin position="44"/>
        <end position="66"/>
    </location>
</feature>
<protein>
    <submittedName>
        <fullName evidence="2">Uncharacterized protein</fullName>
    </submittedName>
</protein>
<sequence>MAISSATTTNDSLQWDRIYIECSQYTVRSHFYLFVFALNGHPHIITISVVCRAVIFFAPLICLILADDTFFTRVIEMHHASGIFMA</sequence>
<keyword evidence="3" id="KW-1185">Reference proteome</keyword>